<dbReference type="Gene3D" id="2.60.120.230">
    <property type="match status" value="1"/>
</dbReference>
<dbReference type="InterPro" id="IPR014784">
    <property type="entry name" value="Cu2_ascorb_mOase-like_C"/>
</dbReference>
<dbReference type="Proteomes" id="UP000678499">
    <property type="component" value="Unassembled WGS sequence"/>
</dbReference>
<dbReference type="EMBL" id="OA882142">
    <property type="protein sequence ID" value="CAD7273188.1"/>
    <property type="molecule type" value="Genomic_DNA"/>
</dbReference>
<protein>
    <recommendedName>
        <fullName evidence="3">Copper type II ascorbate-dependent monooxygenase C-terminal domain-containing protein</fullName>
    </recommendedName>
</protein>
<sequence>MPRNAVALMPMFRPNWIPSRRFNGGMEHVQAFRSLPRNMLETPSYEGDHLIAECVYNSRKRNSITLGGFSTREEMCLIYAFYYPKAPLSVCYSLPSQKTVFESLGITELYPATDTTPVRIKNPPALRDMTLEERLLTYDWKRNFGHFQDVTRRGAFKPICFLGSEALMTGSEKKDYFTPRVTDTAQKQSPCAKTADKMRKMPKWMINDDSSVFGDDAGSSRSPVHKNSYPGPAEAVQSSAKSLCSPLLTYSAIVFSLGAVRLHAAMRDPSLFSLPSG</sequence>
<evidence type="ECO:0000259" key="3">
    <source>
        <dbReference type="Pfam" id="PF03712"/>
    </source>
</evidence>
<dbReference type="PANTHER" id="PTHR10157:SF40">
    <property type="entry name" value="MOXD1 HOMOLOG 2"/>
    <property type="match status" value="1"/>
</dbReference>
<organism evidence="4">
    <name type="scientific">Notodromas monacha</name>
    <dbReference type="NCBI Taxonomy" id="399045"/>
    <lineage>
        <taxon>Eukaryota</taxon>
        <taxon>Metazoa</taxon>
        <taxon>Ecdysozoa</taxon>
        <taxon>Arthropoda</taxon>
        <taxon>Crustacea</taxon>
        <taxon>Oligostraca</taxon>
        <taxon>Ostracoda</taxon>
        <taxon>Podocopa</taxon>
        <taxon>Podocopida</taxon>
        <taxon>Cypridocopina</taxon>
        <taxon>Cypridoidea</taxon>
        <taxon>Cyprididae</taxon>
        <taxon>Notodromas</taxon>
    </lineage>
</organism>
<feature type="region of interest" description="Disordered" evidence="2">
    <location>
        <begin position="213"/>
        <end position="232"/>
    </location>
</feature>
<dbReference type="AlphaFoldDB" id="A0A7R9GA54"/>
<feature type="domain" description="Copper type II ascorbate-dependent monooxygenase C-terminal" evidence="3">
    <location>
        <begin position="28"/>
        <end position="100"/>
    </location>
</feature>
<proteinExistence type="predicted"/>
<dbReference type="GO" id="GO:0006589">
    <property type="term" value="P:octopamine biosynthetic process"/>
    <property type="evidence" value="ECO:0007669"/>
    <property type="project" value="TreeGrafter"/>
</dbReference>
<dbReference type="GO" id="GO:0004500">
    <property type="term" value="F:dopamine beta-monooxygenase activity"/>
    <property type="evidence" value="ECO:0007669"/>
    <property type="project" value="InterPro"/>
</dbReference>
<dbReference type="GO" id="GO:0005507">
    <property type="term" value="F:copper ion binding"/>
    <property type="evidence" value="ECO:0007669"/>
    <property type="project" value="TreeGrafter"/>
</dbReference>
<keyword evidence="5" id="KW-1185">Reference proteome</keyword>
<accession>A0A7R9GA54</accession>
<dbReference type="GO" id="GO:0030667">
    <property type="term" value="C:secretory granule membrane"/>
    <property type="evidence" value="ECO:0007669"/>
    <property type="project" value="TreeGrafter"/>
</dbReference>
<dbReference type="GO" id="GO:0042420">
    <property type="term" value="P:dopamine catabolic process"/>
    <property type="evidence" value="ECO:0007669"/>
    <property type="project" value="TreeGrafter"/>
</dbReference>
<evidence type="ECO:0000313" key="4">
    <source>
        <dbReference type="EMBL" id="CAD7273188.1"/>
    </source>
</evidence>
<name>A0A7R9GA54_9CRUS</name>
<dbReference type="InterPro" id="IPR008977">
    <property type="entry name" value="PHM/PNGase_F_dom_sf"/>
</dbReference>
<evidence type="ECO:0000256" key="1">
    <source>
        <dbReference type="ARBA" id="ARBA00023157"/>
    </source>
</evidence>
<dbReference type="OrthoDB" id="19261at2759"/>
<dbReference type="InterPro" id="IPR000945">
    <property type="entry name" value="DBH-like"/>
</dbReference>
<dbReference type="GO" id="GO:0042421">
    <property type="term" value="P:norepinephrine biosynthetic process"/>
    <property type="evidence" value="ECO:0007669"/>
    <property type="project" value="TreeGrafter"/>
</dbReference>
<dbReference type="Pfam" id="PF03712">
    <property type="entry name" value="Cu2_monoox_C"/>
    <property type="match status" value="1"/>
</dbReference>
<dbReference type="EMBL" id="CAJPEX010000105">
    <property type="protein sequence ID" value="CAG0913340.1"/>
    <property type="molecule type" value="Genomic_DNA"/>
</dbReference>
<dbReference type="PANTHER" id="PTHR10157">
    <property type="entry name" value="DOPAMINE BETA HYDROXYLASE RELATED"/>
    <property type="match status" value="1"/>
</dbReference>
<dbReference type="GO" id="GO:0005615">
    <property type="term" value="C:extracellular space"/>
    <property type="evidence" value="ECO:0007669"/>
    <property type="project" value="TreeGrafter"/>
</dbReference>
<keyword evidence="1" id="KW-1015">Disulfide bond</keyword>
<evidence type="ECO:0000256" key="2">
    <source>
        <dbReference type="SAM" id="MobiDB-lite"/>
    </source>
</evidence>
<dbReference type="SUPFAM" id="SSF49742">
    <property type="entry name" value="PHM/PNGase F"/>
    <property type="match status" value="1"/>
</dbReference>
<dbReference type="InterPro" id="IPR024548">
    <property type="entry name" value="Cu2_monoox_C"/>
</dbReference>
<gene>
    <name evidence="4" type="ORF">NMOB1V02_LOCUS1087</name>
</gene>
<reference evidence="4" key="1">
    <citation type="submission" date="2020-11" db="EMBL/GenBank/DDBJ databases">
        <authorList>
            <person name="Tran Van P."/>
        </authorList>
    </citation>
    <scope>NUCLEOTIDE SEQUENCE</scope>
</reference>
<evidence type="ECO:0000313" key="5">
    <source>
        <dbReference type="Proteomes" id="UP000678499"/>
    </source>
</evidence>